<keyword evidence="4 7" id="KW-0456">Lyase</keyword>
<evidence type="ECO:0000256" key="4">
    <source>
        <dbReference type="ARBA" id="ARBA00023239"/>
    </source>
</evidence>
<dbReference type="Proteomes" id="UP000198949">
    <property type="component" value="Unassembled WGS sequence"/>
</dbReference>
<proteinExistence type="inferred from homology"/>
<comment type="similarity">
    <text evidence="7">Belongs to the PAL/histidase family.</text>
</comment>
<comment type="catalytic activity">
    <reaction evidence="5 8">
        <text>L-histidine = trans-urocanate + NH4(+)</text>
        <dbReference type="Rhea" id="RHEA:21232"/>
        <dbReference type="ChEBI" id="CHEBI:17771"/>
        <dbReference type="ChEBI" id="CHEBI:28938"/>
        <dbReference type="ChEBI" id="CHEBI:57595"/>
        <dbReference type="EC" id="4.3.1.3"/>
    </reaction>
</comment>
<dbReference type="EMBL" id="FNAD01000003">
    <property type="protein sequence ID" value="SDD31764.1"/>
    <property type="molecule type" value="Genomic_DNA"/>
</dbReference>
<dbReference type="GO" id="GO:0019557">
    <property type="term" value="P:L-histidine catabolic process to glutamate and formate"/>
    <property type="evidence" value="ECO:0007669"/>
    <property type="project" value="UniProtKB-UniPathway"/>
</dbReference>
<dbReference type="NCBIfam" id="NF006871">
    <property type="entry name" value="PRK09367.1"/>
    <property type="match status" value="1"/>
</dbReference>
<evidence type="ECO:0000256" key="6">
    <source>
        <dbReference type="NCBIfam" id="TIGR01225"/>
    </source>
</evidence>
<evidence type="ECO:0000256" key="1">
    <source>
        <dbReference type="ARBA" id="ARBA00005113"/>
    </source>
</evidence>
<dbReference type="PROSITE" id="PS00488">
    <property type="entry name" value="PAL_HISTIDASE"/>
    <property type="match status" value="1"/>
</dbReference>
<dbReference type="NCBIfam" id="TIGR01225">
    <property type="entry name" value="hutH"/>
    <property type="match status" value="1"/>
</dbReference>
<accession>A0A1G6TS83</accession>
<dbReference type="FunFam" id="1.10.275.10:FF:000005">
    <property type="entry name" value="Histidine ammonia-lyase"/>
    <property type="match status" value="1"/>
</dbReference>
<dbReference type="InterPro" id="IPR005921">
    <property type="entry name" value="HutH"/>
</dbReference>
<dbReference type="SUPFAM" id="SSF48557">
    <property type="entry name" value="L-aspartase-like"/>
    <property type="match status" value="1"/>
</dbReference>
<protein>
    <recommendedName>
        <fullName evidence="2 6">Histidine ammonia-lyase</fullName>
        <ecNumber evidence="2 6">4.3.1.3</ecNumber>
    </recommendedName>
</protein>
<sequence length="512" mass="53739">MSTVRIKPVPVAPEEVLAVARDRARVVIDGEAREAMARSRAVVDAIEREGRPVYGVSTGFGALANTFVAPERRAELQHALIRSHAAGVGEPMPVEVVRAMMLLRLRSLAMGRSGVRPEVADALAALLNADVTPWVPRHGSLGASGDLAPLAHCALVLLGEGWVRGEDGTRAEAGPVLERAGLTPITLSSKEGLALINGTDGMLAMLLLAVADLRHLLTMADVCAALSNEAMLGSDRPFQPELHEIRPQPGQALSAANIHRLLQDSEVMDSHRNDLAHAVQDAYSMRCAPQVAGAARDVLAYAATVAAQELHSVVDNPVVLPDGRVESTGNFHGAPLGYAADFLAIAAADVGSIAERRVDRLLDVTRSRGLPAFLSPDPGVNSGLMIAQYTAAGIVAENRRLASPASVDSVPTSGMQEDHVSMGWAAGCKLRTVLDNLGTLLAVELLAGVQGLQLRRPLTPSPAARAAIAAVAPIAGEPGPDRFLAPVIEQVQRLLEGPDLRADIEKAAGPLH</sequence>
<dbReference type="STRING" id="58114.SAMN05216270_103116"/>
<dbReference type="InterPro" id="IPR024083">
    <property type="entry name" value="Fumarase/histidase_N"/>
</dbReference>
<reference evidence="11" key="1">
    <citation type="submission" date="2016-10" db="EMBL/GenBank/DDBJ databases">
        <authorList>
            <person name="Varghese N."/>
            <person name="Submissions S."/>
        </authorList>
    </citation>
    <scope>NUCLEOTIDE SEQUENCE [LARGE SCALE GENOMIC DNA]</scope>
    <source>
        <strain evidence="11">CGMCC 4.3516</strain>
    </source>
</reference>
<name>A0A1G6TS83_9ACTN</name>
<dbReference type="PANTHER" id="PTHR10362">
    <property type="entry name" value="HISTIDINE AMMONIA-LYASE"/>
    <property type="match status" value="1"/>
</dbReference>
<dbReference type="Gene3D" id="1.20.200.10">
    <property type="entry name" value="Fumarase/aspartase (Central domain)"/>
    <property type="match status" value="1"/>
</dbReference>
<evidence type="ECO:0000313" key="10">
    <source>
        <dbReference type="EMBL" id="SDD31764.1"/>
    </source>
</evidence>
<dbReference type="UniPathway" id="UPA00379">
    <property type="reaction ID" value="UER00549"/>
</dbReference>
<dbReference type="Pfam" id="PF00221">
    <property type="entry name" value="Lyase_aromatic"/>
    <property type="match status" value="1"/>
</dbReference>
<dbReference type="EC" id="4.3.1.3" evidence="2 6"/>
<dbReference type="GO" id="GO:0005737">
    <property type="term" value="C:cytoplasm"/>
    <property type="evidence" value="ECO:0007669"/>
    <property type="project" value="UniProtKB-SubCell"/>
</dbReference>
<evidence type="ECO:0000256" key="9">
    <source>
        <dbReference type="RuleBase" id="RU004480"/>
    </source>
</evidence>
<dbReference type="AlphaFoldDB" id="A0A1G6TS83"/>
<organism evidence="10 11">
    <name type="scientific">Glycomyces harbinensis</name>
    <dbReference type="NCBI Taxonomy" id="58114"/>
    <lineage>
        <taxon>Bacteria</taxon>
        <taxon>Bacillati</taxon>
        <taxon>Actinomycetota</taxon>
        <taxon>Actinomycetes</taxon>
        <taxon>Glycomycetales</taxon>
        <taxon>Glycomycetaceae</taxon>
        <taxon>Glycomyces</taxon>
    </lineage>
</organism>
<dbReference type="OrthoDB" id="9806955at2"/>
<dbReference type="InterPro" id="IPR001106">
    <property type="entry name" value="Aromatic_Lyase"/>
</dbReference>
<evidence type="ECO:0000256" key="2">
    <source>
        <dbReference type="ARBA" id="ARBA00012994"/>
    </source>
</evidence>
<dbReference type="RefSeq" id="WP_091030626.1">
    <property type="nucleotide sequence ID" value="NZ_FNAD01000003.1"/>
</dbReference>
<evidence type="ECO:0000256" key="3">
    <source>
        <dbReference type="ARBA" id="ARBA00022808"/>
    </source>
</evidence>
<evidence type="ECO:0000256" key="5">
    <source>
        <dbReference type="ARBA" id="ARBA00049269"/>
    </source>
</evidence>
<comment type="subcellular location">
    <subcellularLocation>
        <location evidence="9">Cytoplasm</location>
    </subcellularLocation>
</comment>
<keyword evidence="3 8" id="KW-0369">Histidine metabolism</keyword>
<evidence type="ECO:0000256" key="8">
    <source>
        <dbReference type="RuleBase" id="RU004479"/>
    </source>
</evidence>
<keyword evidence="11" id="KW-1185">Reference proteome</keyword>
<dbReference type="GO" id="GO:0004397">
    <property type="term" value="F:histidine ammonia-lyase activity"/>
    <property type="evidence" value="ECO:0007669"/>
    <property type="project" value="UniProtKB-UniRule"/>
</dbReference>
<dbReference type="GO" id="GO:0019556">
    <property type="term" value="P:L-histidine catabolic process to glutamate and formamide"/>
    <property type="evidence" value="ECO:0007669"/>
    <property type="project" value="UniProtKB-UniPathway"/>
</dbReference>
<dbReference type="CDD" id="cd00332">
    <property type="entry name" value="PAL-HAL"/>
    <property type="match status" value="1"/>
</dbReference>
<comment type="pathway">
    <text evidence="1 8">Amino-acid degradation; L-histidine degradation into L-glutamate; N-formimidoyl-L-glutamate from L-histidine: step 1/3.</text>
</comment>
<gene>
    <name evidence="10" type="ORF">SAMN05216270_103116</name>
</gene>
<dbReference type="InterPro" id="IPR022313">
    <property type="entry name" value="Phe/His_NH3-lyase_AS"/>
</dbReference>
<dbReference type="InterPro" id="IPR008948">
    <property type="entry name" value="L-Aspartase-like"/>
</dbReference>
<dbReference type="Gene3D" id="1.10.275.10">
    <property type="entry name" value="Fumarase/aspartase (N-terminal domain)"/>
    <property type="match status" value="1"/>
</dbReference>
<evidence type="ECO:0000256" key="7">
    <source>
        <dbReference type="RuleBase" id="RU003954"/>
    </source>
</evidence>
<evidence type="ECO:0000313" key="11">
    <source>
        <dbReference type="Proteomes" id="UP000198949"/>
    </source>
</evidence>